<sequence>MSQESNIEVNETTTASAVKPAKPNEMNLIWVDMEMTGLDPDNDKIIEIAVVVTDMQLNVLAEGPVFAIHQSDEVLNKMDAWNKGTHGRSGLIDRVKASTITEADAEKALISFLKAYVPAGKSPMCGNTICQDRRFMFRGMPKLEEFFHYRNLDVSTLKELCRRWKPALASGFKKHQKHTALADIIESIEELKYYREHFIKE</sequence>
<dbReference type="EMBL" id="JAGSPM010000004">
    <property type="protein sequence ID" value="MBR7746471.1"/>
    <property type="molecule type" value="Genomic_DNA"/>
</dbReference>
<dbReference type="SMART" id="SM00479">
    <property type="entry name" value="EXOIII"/>
    <property type="match status" value="1"/>
</dbReference>
<dbReference type="GO" id="GO:0003676">
    <property type="term" value="F:nucleic acid binding"/>
    <property type="evidence" value="ECO:0007669"/>
    <property type="project" value="InterPro"/>
</dbReference>
<evidence type="ECO:0000256" key="6">
    <source>
        <dbReference type="HAMAP-Rule" id="MF_00045"/>
    </source>
</evidence>
<comment type="similarity">
    <text evidence="1 6">Belongs to the oligoribonuclease family.</text>
</comment>
<keyword evidence="9" id="KW-1185">Reference proteome</keyword>
<protein>
    <recommendedName>
        <fullName evidence="5 6">Oligoribonuclease</fullName>
        <ecNumber evidence="6">3.1.-.-</ecNumber>
    </recommendedName>
</protein>
<evidence type="ECO:0000256" key="3">
    <source>
        <dbReference type="ARBA" id="ARBA00022801"/>
    </source>
</evidence>
<evidence type="ECO:0000256" key="5">
    <source>
        <dbReference type="ARBA" id="ARBA00070964"/>
    </source>
</evidence>
<dbReference type="SUPFAM" id="SSF53098">
    <property type="entry name" value="Ribonuclease H-like"/>
    <property type="match status" value="1"/>
</dbReference>
<dbReference type="InterPro" id="IPR036397">
    <property type="entry name" value="RNaseH_sf"/>
</dbReference>
<dbReference type="NCBIfam" id="NF003765">
    <property type="entry name" value="PRK05359.1"/>
    <property type="match status" value="1"/>
</dbReference>
<keyword evidence="3 6" id="KW-0378">Hydrolase</keyword>
<reference evidence="8 9" key="1">
    <citation type="submission" date="2021-04" db="EMBL/GenBank/DDBJ databases">
        <title>novel species isolated from subtropical streams in China.</title>
        <authorList>
            <person name="Lu H."/>
        </authorList>
    </citation>
    <scope>NUCLEOTIDE SEQUENCE [LARGE SCALE GENOMIC DNA]</scope>
    <source>
        <strain evidence="8 9">BYS107W</strain>
    </source>
</reference>
<feature type="domain" description="Exonuclease" evidence="7">
    <location>
        <begin position="27"/>
        <end position="200"/>
    </location>
</feature>
<keyword evidence="2 6" id="KW-0540">Nuclease</keyword>
<gene>
    <name evidence="6 8" type="primary">orn</name>
    <name evidence="8" type="ORF">KDM92_07755</name>
</gene>
<dbReference type="Pfam" id="PF00929">
    <property type="entry name" value="RNase_T"/>
    <property type="match status" value="1"/>
</dbReference>
<dbReference type="InterPro" id="IPR022894">
    <property type="entry name" value="Oligoribonuclease"/>
</dbReference>
<organism evidence="8 9">
    <name type="scientific">Undibacterium baiyunense</name>
    <dbReference type="NCBI Taxonomy" id="2828731"/>
    <lineage>
        <taxon>Bacteria</taxon>
        <taxon>Pseudomonadati</taxon>
        <taxon>Pseudomonadota</taxon>
        <taxon>Betaproteobacteria</taxon>
        <taxon>Burkholderiales</taxon>
        <taxon>Oxalobacteraceae</taxon>
        <taxon>Undibacterium</taxon>
    </lineage>
</organism>
<accession>A0A941DE80</accession>
<dbReference type="GO" id="GO:0000175">
    <property type="term" value="F:3'-5'-RNA exonuclease activity"/>
    <property type="evidence" value="ECO:0007669"/>
    <property type="project" value="InterPro"/>
</dbReference>
<keyword evidence="4 6" id="KW-0269">Exonuclease</keyword>
<dbReference type="FunFam" id="3.30.420.10:FF:000003">
    <property type="entry name" value="Oligoribonuclease"/>
    <property type="match status" value="1"/>
</dbReference>
<dbReference type="GO" id="GO:0005737">
    <property type="term" value="C:cytoplasm"/>
    <property type="evidence" value="ECO:0007669"/>
    <property type="project" value="UniProtKB-SubCell"/>
</dbReference>
<comment type="subcellular location">
    <subcellularLocation>
        <location evidence="6">Cytoplasm</location>
    </subcellularLocation>
</comment>
<evidence type="ECO:0000256" key="1">
    <source>
        <dbReference type="ARBA" id="ARBA00009921"/>
    </source>
</evidence>
<dbReference type="HAMAP" id="MF_00045">
    <property type="entry name" value="Oligoribonuclease"/>
    <property type="match status" value="1"/>
</dbReference>
<evidence type="ECO:0000259" key="7">
    <source>
        <dbReference type="SMART" id="SM00479"/>
    </source>
</evidence>
<dbReference type="CDD" id="cd06135">
    <property type="entry name" value="Orn"/>
    <property type="match status" value="1"/>
</dbReference>
<evidence type="ECO:0000256" key="2">
    <source>
        <dbReference type="ARBA" id="ARBA00022722"/>
    </source>
</evidence>
<comment type="caution">
    <text evidence="8">The sequence shown here is derived from an EMBL/GenBank/DDBJ whole genome shotgun (WGS) entry which is preliminary data.</text>
</comment>
<dbReference type="Gene3D" id="3.30.420.10">
    <property type="entry name" value="Ribonuclease H-like superfamily/Ribonuclease H"/>
    <property type="match status" value="1"/>
</dbReference>
<feature type="active site" evidence="6">
    <location>
        <position position="149"/>
    </location>
</feature>
<keyword evidence="6" id="KW-0963">Cytoplasm</keyword>
<proteinExistence type="inferred from homology"/>
<dbReference type="Proteomes" id="UP000680158">
    <property type="component" value="Unassembled WGS sequence"/>
</dbReference>
<evidence type="ECO:0000256" key="4">
    <source>
        <dbReference type="ARBA" id="ARBA00022839"/>
    </source>
</evidence>
<dbReference type="EC" id="3.1.-.-" evidence="6"/>
<dbReference type="GO" id="GO:0006259">
    <property type="term" value="P:DNA metabolic process"/>
    <property type="evidence" value="ECO:0007669"/>
    <property type="project" value="UniProtKB-ARBA"/>
</dbReference>
<evidence type="ECO:0000313" key="8">
    <source>
        <dbReference type="EMBL" id="MBR7746471.1"/>
    </source>
</evidence>
<dbReference type="InterPro" id="IPR013520">
    <property type="entry name" value="Ribonucl_H"/>
</dbReference>
<name>A0A941DE80_9BURK</name>
<comment type="function">
    <text evidence="6">3'-to-5' exoribonuclease specific for small oligoribonucleotides.</text>
</comment>
<evidence type="ECO:0000313" key="9">
    <source>
        <dbReference type="Proteomes" id="UP000680158"/>
    </source>
</evidence>
<dbReference type="InterPro" id="IPR012337">
    <property type="entry name" value="RNaseH-like_sf"/>
</dbReference>
<dbReference type="PANTHER" id="PTHR11046:SF0">
    <property type="entry name" value="OLIGORIBONUCLEASE, MITOCHONDRIAL"/>
    <property type="match status" value="1"/>
</dbReference>
<dbReference type="AlphaFoldDB" id="A0A941DE80"/>
<dbReference type="PANTHER" id="PTHR11046">
    <property type="entry name" value="OLIGORIBONUCLEASE, MITOCHONDRIAL"/>
    <property type="match status" value="1"/>
</dbReference>